<dbReference type="InterPro" id="IPR056752">
    <property type="entry name" value="EFL1"/>
</dbReference>
<dbReference type="Gene3D" id="3.40.50.300">
    <property type="entry name" value="P-loop containing nucleotide triphosphate hydrolases"/>
    <property type="match status" value="1"/>
</dbReference>
<dbReference type="Gene3D" id="3.30.70.240">
    <property type="match status" value="1"/>
</dbReference>
<dbReference type="SUPFAM" id="SSF52540">
    <property type="entry name" value="P-loop containing nucleoside triphosphate hydrolases"/>
    <property type="match status" value="1"/>
</dbReference>
<dbReference type="InterPro" id="IPR000640">
    <property type="entry name" value="EFG_V-like"/>
</dbReference>
<dbReference type="Gene3D" id="3.30.230.10">
    <property type="match status" value="1"/>
</dbReference>
<dbReference type="InterPro" id="IPR009000">
    <property type="entry name" value="Transl_B-barrel_sf"/>
</dbReference>
<dbReference type="Pfam" id="PF25118">
    <property type="entry name" value="EFL1"/>
    <property type="match status" value="1"/>
</dbReference>
<dbReference type="PANTHER" id="PTHR42908">
    <property type="entry name" value="TRANSLATION ELONGATION FACTOR-RELATED"/>
    <property type="match status" value="1"/>
</dbReference>
<gene>
    <name evidence="8" type="primary">EFL1</name>
</gene>
<dbReference type="GO" id="GO:0003924">
    <property type="term" value="F:GTPase activity"/>
    <property type="evidence" value="ECO:0007669"/>
    <property type="project" value="InterPro"/>
</dbReference>
<dbReference type="GO" id="GO:0005829">
    <property type="term" value="C:cytosol"/>
    <property type="evidence" value="ECO:0007669"/>
    <property type="project" value="TreeGrafter"/>
</dbReference>
<evidence type="ECO:0000313" key="8">
    <source>
        <dbReference type="Ensembl" id="ENSSMAP00000065980.1"/>
    </source>
</evidence>
<dbReference type="InterPro" id="IPR035647">
    <property type="entry name" value="EFG_III/V"/>
</dbReference>
<evidence type="ECO:0000256" key="2">
    <source>
        <dbReference type="ARBA" id="ARBA00022741"/>
    </source>
</evidence>
<dbReference type="FunFam" id="3.30.230.10:FF:000201">
    <property type="entry name" value="Elongation factor like GTPase 1"/>
    <property type="match status" value="1"/>
</dbReference>
<reference evidence="8" key="1">
    <citation type="submission" date="2023-05" db="EMBL/GenBank/DDBJ databases">
        <title>High-quality long-read genome of Scophthalmus maximus.</title>
        <authorList>
            <person name="Lien S."/>
            <person name="Martinez P."/>
        </authorList>
    </citation>
    <scope>NUCLEOTIDE SEQUENCE [LARGE SCALE GENOMIC DNA]</scope>
</reference>
<dbReference type="SUPFAM" id="SSF50447">
    <property type="entry name" value="Translation proteins"/>
    <property type="match status" value="1"/>
</dbReference>
<dbReference type="AlphaFoldDB" id="A0A8D3E2H1"/>
<reference evidence="8" key="2">
    <citation type="submission" date="2025-08" db="UniProtKB">
        <authorList>
            <consortium name="Ensembl"/>
        </authorList>
    </citation>
    <scope>IDENTIFICATION</scope>
</reference>
<evidence type="ECO:0000256" key="6">
    <source>
        <dbReference type="SAM" id="MobiDB-lite"/>
    </source>
</evidence>
<feature type="region of interest" description="Disordered" evidence="6">
    <location>
        <begin position="399"/>
        <end position="430"/>
    </location>
</feature>
<dbReference type="GO" id="GO:1990904">
    <property type="term" value="C:ribonucleoprotein complex"/>
    <property type="evidence" value="ECO:0007669"/>
    <property type="project" value="TreeGrafter"/>
</dbReference>
<organism evidence="8 9">
    <name type="scientific">Scophthalmus maximus</name>
    <name type="common">Turbot</name>
    <name type="synonym">Psetta maxima</name>
    <dbReference type="NCBI Taxonomy" id="52904"/>
    <lineage>
        <taxon>Eukaryota</taxon>
        <taxon>Metazoa</taxon>
        <taxon>Chordata</taxon>
        <taxon>Craniata</taxon>
        <taxon>Vertebrata</taxon>
        <taxon>Euteleostomi</taxon>
        <taxon>Actinopterygii</taxon>
        <taxon>Neopterygii</taxon>
        <taxon>Teleostei</taxon>
        <taxon>Neoteleostei</taxon>
        <taxon>Acanthomorphata</taxon>
        <taxon>Carangaria</taxon>
        <taxon>Pleuronectiformes</taxon>
        <taxon>Pleuronectoidei</taxon>
        <taxon>Scophthalmidae</taxon>
        <taxon>Scophthalmus</taxon>
    </lineage>
</organism>
<name>A0A8D3E2H1_SCOMX</name>
<dbReference type="Pfam" id="PF00009">
    <property type="entry name" value="GTP_EFTU"/>
    <property type="match status" value="1"/>
</dbReference>
<dbReference type="SUPFAM" id="SSF54211">
    <property type="entry name" value="Ribosomal protein S5 domain 2-like"/>
    <property type="match status" value="1"/>
</dbReference>
<dbReference type="CDD" id="cd16268">
    <property type="entry name" value="EF2_II"/>
    <property type="match status" value="1"/>
</dbReference>
<protein>
    <recommendedName>
        <fullName evidence="5">Elongation factor-like 1</fullName>
    </recommendedName>
</protein>
<dbReference type="PROSITE" id="PS51722">
    <property type="entry name" value="G_TR_2"/>
    <property type="match status" value="1"/>
</dbReference>
<dbReference type="GO" id="GO:0042256">
    <property type="term" value="P:cytosolic ribosome assembly"/>
    <property type="evidence" value="ECO:0007669"/>
    <property type="project" value="TreeGrafter"/>
</dbReference>
<dbReference type="SMART" id="SM00838">
    <property type="entry name" value="EFG_C"/>
    <property type="match status" value="1"/>
</dbReference>
<sequence>MGPAGLDRIISLQRNPANIRNLCILAHVDHDQDYLLNLIDSPGHVDFSSEVSTAVRLCDGAVVIVDAVEGVCPQTQVVLRQAWLENIRPVLVINKMDRLIMELKLTPQEAYTHLQKILEQVNAVTGSLFMSKVLEERAEKEEKESETTSGDQVYDWSAGLEETDDSQLYFSPDQGNVVFASAIDGWGFSVKQFAHIYSEKMGIKRELLLKTLWGDFYLNAKAKKIMKGAQAKGKKPLFVQLVLDNIWSLYDAVVTRDQEKVVKVVTSLGVKVMARDSRHSDPKVLLSAICSQWLPVAQAVLSMVCEKLPSPLDMAAERVEKLMSVGARRFDSLPEQTQELKRAFLQCSSAENAPVIVFVSKMFAVDTKALPQNRQRTLTPEEIGQRRELARQRHAARMAAGQTAAESNKDLIHSGSVSPEEDPRGTDRSEQRETFIAFARVYSGVVKKGQRVFVLGPKYDPTQGLSMLPESCSASDFVPDVPHLSCCSMESIYLLMGRELEELEEVPAGNVLGEFSHPVNLPACPPFIPLNFEARPIVRVAIEPKHPSEMPKLVRGMRLLNQADPCAEVLIQETGEHVLVTAGEVHLQRCLDDLRERFAKIEFSASKPIIPFRETVVRPPKVDMVNEEMGKQHKVAIIHQVKEGSQGRSSDNLHVDPSGLVTLTTPNRLATVSVRAIPLPQEVTCLLESSSELIRTMEQVNMSLREGKNLDINPATLEAMVGLKAQLENLLQGRKWRNAVEHIWAFGPRRCGPNILLNSVEGYQRPSVWQCLGRVDDVDEAGAQAAVLRDFDNSIISGFQLATLSGPLCEEPLMGVCFSIERWDVQSSAAPQSQDSRFCEDLAESKVERSSEATEAGPSQARRRPDAASADCYGPVSGQLIASMKEACRHAFHAQPQRLMAAMYTCEIMATAEVLGKVYGVLGKREGRVLHEEMKEGTDMFIIKAVLPVAESFGFADEIRKRTSGLASPQLVFSHWEVLSSDPYWVPTTEEEYLHFGEKADSANQALKYMNAVRRRKGLYVEEKIVEHAEKQRTLGKNK</sequence>
<evidence type="ECO:0000256" key="1">
    <source>
        <dbReference type="ARBA" id="ARBA00022517"/>
    </source>
</evidence>
<dbReference type="CDD" id="cd16261">
    <property type="entry name" value="EF2_snRNP_III"/>
    <property type="match status" value="1"/>
</dbReference>
<dbReference type="GeneTree" id="ENSGT00550000074806"/>
<dbReference type="PANTHER" id="PTHR42908:SF3">
    <property type="entry name" value="ELONGATION FACTOR-LIKE GTPASE 1"/>
    <property type="match status" value="1"/>
</dbReference>
<dbReference type="InterPro" id="IPR000795">
    <property type="entry name" value="T_Tr_GTP-bd_dom"/>
</dbReference>
<dbReference type="Gene3D" id="3.90.1430.10">
    <property type="entry name" value="Yeast translation eEF2 (G' domain)"/>
    <property type="match status" value="1"/>
</dbReference>
<dbReference type="InterPro" id="IPR014721">
    <property type="entry name" value="Ribsml_uS5_D2-typ_fold_subgr"/>
</dbReference>
<dbReference type="Pfam" id="PF00679">
    <property type="entry name" value="EFG_C"/>
    <property type="match status" value="1"/>
</dbReference>
<keyword evidence="1" id="KW-0690">Ribosome biogenesis</keyword>
<evidence type="ECO:0000313" key="9">
    <source>
        <dbReference type="Proteomes" id="UP000694558"/>
    </source>
</evidence>
<dbReference type="InterPro" id="IPR041095">
    <property type="entry name" value="EFG_II"/>
</dbReference>
<dbReference type="FunFam" id="3.30.70.870:FF:000002">
    <property type="entry name" value="Translation elongation factor 2"/>
    <property type="match status" value="1"/>
</dbReference>
<feature type="region of interest" description="Disordered" evidence="6">
    <location>
        <begin position="848"/>
        <end position="870"/>
    </location>
</feature>
<feature type="domain" description="Tr-type G" evidence="7">
    <location>
        <begin position="1"/>
        <end position="312"/>
    </location>
</feature>
<feature type="compositionally biased region" description="Basic and acidic residues" evidence="6">
    <location>
        <begin position="421"/>
        <end position="430"/>
    </location>
</feature>
<evidence type="ECO:0000256" key="3">
    <source>
        <dbReference type="ARBA" id="ARBA00022801"/>
    </source>
</evidence>
<dbReference type="FunFam" id="3.90.1430.10:FF:000002">
    <property type="entry name" value="Elongation factor like GTPase 1"/>
    <property type="match status" value="1"/>
</dbReference>
<evidence type="ECO:0000256" key="4">
    <source>
        <dbReference type="ARBA" id="ARBA00023134"/>
    </source>
</evidence>
<dbReference type="SUPFAM" id="SSF54980">
    <property type="entry name" value="EF-G C-terminal domain-like"/>
    <property type="match status" value="2"/>
</dbReference>
<keyword evidence="2" id="KW-0547">Nucleotide-binding</keyword>
<dbReference type="CDD" id="cd01681">
    <property type="entry name" value="aeEF2_snRNP_like_IV"/>
    <property type="match status" value="1"/>
</dbReference>
<dbReference type="InterPro" id="IPR027417">
    <property type="entry name" value="P-loop_NTPase"/>
</dbReference>
<keyword evidence="4" id="KW-0342">GTP-binding</keyword>
<dbReference type="Proteomes" id="UP000694558">
    <property type="component" value="Chromosome 5"/>
</dbReference>
<dbReference type="CDD" id="cd04096">
    <property type="entry name" value="eEF2_snRNP_like_C"/>
    <property type="match status" value="1"/>
</dbReference>
<dbReference type="Gene3D" id="2.40.30.10">
    <property type="entry name" value="Translation factors"/>
    <property type="match status" value="1"/>
</dbReference>
<proteinExistence type="predicted"/>
<dbReference type="GO" id="GO:0043022">
    <property type="term" value="F:ribosome binding"/>
    <property type="evidence" value="ECO:0007669"/>
    <property type="project" value="TreeGrafter"/>
</dbReference>
<dbReference type="Pfam" id="PF14492">
    <property type="entry name" value="EFG_III"/>
    <property type="match status" value="1"/>
</dbReference>
<dbReference type="GO" id="GO:0005525">
    <property type="term" value="F:GTP binding"/>
    <property type="evidence" value="ECO:0007669"/>
    <property type="project" value="UniProtKB-KW"/>
</dbReference>
<dbReference type="InterPro" id="IPR020568">
    <property type="entry name" value="Ribosomal_Su5_D2-typ_SF"/>
</dbReference>
<keyword evidence="3" id="KW-0378">Hydrolase</keyword>
<accession>A0A8D3E2H1</accession>
<evidence type="ECO:0000256" key="5">
    <source>
        <dbReference type="ARBA" id="ARBA00081809"/>
    </source>
</evidence>
<dbReference type="Gene3D" id="3.30.70.870">
    <property type="entry name" value="Elongation Factor G (Translational Gtpase), domain 3"/>
    <property type="match status" value="1"/>
</dbReference>
<evidence type="ECO:0000259" key="7">
    <source>
        <dbReference type="PROSITE" id="PS51722"/>
    </source>
</evidence>
<dbReference type="FunFam" id="3.30.70.240:FF:000006">
    <property type="entry name" value="Elongation factor like GTPase 1"/>
    <property type="match status" value="1"/>
</dbReference>
<dbReference type="Ensembl" id="ENSSMAT00000051051.1">
    <property type="protein sequence ID" value="ENSSMAP00000065980.1"/>
    <property type="gene ID" value="ENSSMAG00000016928.2"/>
</dbReference>